<feature type="region of interest" description="Disordered" evidence="1">
    <location>
        <begin position="1"/>
        <end position="22"/>
    </location>
</feature>
<sequence>MAVMASPTSSSDASDSSNPFGILKDAPIPQKFTVIPKNQNALLERKDSWIAALNQDSRKGAVNVPPNVLETVKYFHTSRTLPSAAQKPNVEGPSGPLEAEAEPAAPSAPTQKKEDGASLNSSPGIPVSSWPESLPPSPHTARQHLTLSPAPSIKSQIVTERRSGPSSVASQSPPPDRPSSPQIASSPPIQPASERHIAPLAGSKRRPLEAFPSSSAGLEDELETAIPDALVEATPPINRMAARVATASQAVTSPPCGQGSMVPSTYSDVKSPEEKAKAPNKRRCQGMKVIVFSSTPEEQPKESSNCSKTPARPAIPLAAPLQEPSSTASASPIAAALPKTDKQHSLRTPRNVEASNGQQAGATPRPVSPASGPAHDSEDHVMTGTNTVPEARRAMPNDGSFDQPAQSSRCQDIISYLDHEWNAENLDWLPPKLQHFRSALTARSLENLQKITSLAIKNGTRLSRLWSEPDGLLYRSAQQQTNGKLNFPEELVHMTLDLYGTEMAGIEGHPARGPEEVLKGPSRLTSRHEVATQARTTNPSPSALSAVVQDPRDAPASPQVTNKHERPIETPPRPPREVVAKTFAQDPLEAFRNAYPSYSGSTGDFVKACLTIKDLRRKLLLPKWLYDDFIRAFVDGFIPYIETLDDDEAPLSAYQWYVEYVDSPAFQGGVVTRENLHQVFRVYHNAYMSAKGSLSGKTSAHPGVGHKPSTETTGVNLERGPQTRIAQVVEPRPGVRPEEPQNSNATSTDPSLLPDQLSPAVAQEAKKGIINGRQSSIEAKDDDLLPIGSHVSLAKLDKGKQRMSVKEDLVVRDAPALAPAIQRHKNIFSGDREVTHISSTPRPRTANPDDAGSSKDENRSHNGRTVSNTTPTSQTTTRNSLLSDGRRVSAVKLRQNEVIAETPPRSSAVPAKIATQHPAVRRSLPVSFSSATPPASMPSMETQRSGTPRSTFSASTQAHRVKKPRNETEEERKKRKMMAKLEKMAKEGRLAPPLSSIPRKS</sequence>
<evidence type="ECO:0000313" key="3">
    <source>
        <dbReference type="Proteomes" id="UP001230504"/>
    </source>
</evidence>
<evidence type="ECO:0000256" key="1">
    <source>
        <dbReference type="SAM" id="MobiDB-lite"/>
    </source>
</evidence>
<feature type="compositionally biased region" description="Polar residues" evidence="1">
    <location>
        <begin position="153"/>
        <end position="169"/>
    </location>
</feature>
<proteinExistence type="predicted"/>
<dbReference type="AlphaFoldDB" id="A0AAD8V7H7"/>
<organism evidence="2 3">
    <name type="scientific">Colletotrichum navitas</name>
    <dbReference type="NCBI Taxonomy" id="681940"/>
    <lineage>
        <taxon>Eukaryota</taxon>
        <taxon>Fungi</taxon>
        <taxon>Dikarya</taxon>
        <taxon>Ascomycota</taxon>
        <taxon>Pezizomycotina</taxon>
        <taxon>Sordariomycetes</taxon>
        <taxon>Hypocreomycetidae</taxon>
        <taxon>Glomerellales</taxon>
        <taxon>Glomerellaceae</taxon>
        <taxon>Colletotrichum</taxon>
        <taxon>Colletotrichum graminicola species complex</taxon>
    </lineage>
</organism>
<comment type="caution">
    <text evidence="2">The sequence shown here is derived from an EMBL/GenBank/DDBJ whole genome shotgun (WGS) entry which is preliminary data.</text>
</comment>
<feature type="compositionally biased region" description="Basic and acidic residues" evidence="1">
    <location>
        <begin position="979"/>
        <end position="989"/>
    </location>
</feature>
<feature type="compositionally biased region" description="Polar residues" evidence="1">
    <location>
        <begin position="941"/>
        <end position="958"/>
    </location>
</feature>
<feature type="region of interest" description="Disordered" evidence="1">
    <location>
        <begin position="78"/>
        <end position="220"/>
    </location>
</feature>
<feature type="compositionally biased region" description="Polar residues" evidence="1">
    <location>
        <begin position="292"/>
        <end position="308"/>
    </location>
</feature>
<dbReference type="EMBL" id="JAHLJV010000014">
    <property type="protein sequence ID" value="KAK1595864.1"/>
    <property type="molecule type" value="Genomic_DNA"/>
</dbReference>
<feature type="region of interest" description="Disordered" evidence="1">
    <location>
        <begin position="824"/>
        <end position="1001"/>
    </location>
</feature>
<dbReference type="Proteomes" id="UP001230504">
    <property type="component" value="Unassembled WGS sequence"/>
</dbReference>
<feature type="compositionally biased region" description="Polar residues" evidence="1">
    <location>
        <begin position="741"/>
        <end position="750"/>
    </location>
</feature>
<feature type="compositionally biased region" description="Polar residues" evidence="1">
    <location>
        <begin position="533"/>
        <end position="543"/>
    </location>
</feature>
<dbReference type="GeneID" id="85441461"/>
<evidence type="ECO:0000313" key="2">
    <source>
        <dbReference type="EMBL" id="KAK1595864.1"/>
    </source>
</evidence>
<accession>A0AAD8V7H7</accession>
<protein>
    <submittedName>
        <fullName evidence="2">Uncharacterized protein</fullName>
    </submittedName>
</protein>
<feature type="compositionally biased region" description="Low complexity" evidence="1">
    <location>
        <begin position="864"/>
        <end position="880"/>
    </location>
</feature>
<feature type="compositionally biased region" description="Basic and acidic residues" evidence="1">
    <location>
        <begin position="562"/>
        <end position="575"/>
    </location>
</feature>
<keyword evidence="3" id="KW-1185">Reference proteome</keyword>
<feature type="compositionally biased region" description="Low complexity" evidence="1">
    <location>
        <begin position="927"/>
        <end position="940"/>
    </location>
</feature>
<feature type="region of interest" description="Disordered" evidence="1">
    <location>
        <begin position="249"/>
        <end position="383"/>
    </location>
</feature>
<feature type="region of interest" description="Disordered" evidence="1">
    <location>
        <begin position="694"/>
        <end position="755"/>
    </location>
</feature>
<gene>
    <name evidence="2" type="ORF">LY79DRAFT_546282</name>
</gene>
<reference evidence="2" key="1">
    <citation type="submission" date="2021-06" db="EMBL/GenBank/DDBJ databases">
        <title>Comparative genomics, transcriptomics and evolutionary studies reveal genomic signatures of adaptation to plant cell wall in hemibiotrophic fungi.</title>
        <authorList>
            <consortium name="DOE Joint Genome Institute"/>
            <person name="Baroncelli R."/>
            <person name="Diaz J.F."/>
            <person name="Benocci T."/>
            <person name="Peng M."/>
            <person name="Battaglia E."/>
            <person name="Haridas S."/>
            <person name="Andreopoulos W."/>
            <person name="Labutti K."/>
            <person name="Pangilinan J."/>
            <person name="Floch G.L."/>
            <person name="Makela M.R."/>
            <person name="Henrissat B."/>
            <person name="Grigoriev I.V."/>
            <person name="Crouch J.A."/>
            <person name="De Vries R.P."/>
            <person name="Sukno S.A."/>
            <person name="Thon M.R."/>
        </authorList>
    </citation>
    <scope>NUCLEOTIDE SEQUENCE</scope>
    <source>
        <strain evidence="2">CBS 125086</strain>
    </source>
</reference>
<feature type="compositionally biased region" description="Low complexity" evidence="1">
    <location>
        <begin position="310"/>
        <end position="338"/>
    </location>
</feature>
<name>A0AAD8V7H7_9PEZI</name>
<dbReference type="RefSeq" id="XP_060416841.1">
    <property type="nucleotide sequence ID" value="XM_060557221.1"/>
</dbReference>
<feature type="compositionally biased region" description="Low complexity" evidence="1">
    <location>
        <begin position="1"/>
        <end position="17"/>
    </location>
</feature>
<feature type="region of interest" description="Disordered" evidence="1">
    <location>
        <begin position="531"/>
        <end position="575"/>
    </location>
</feature>
<feature type="compositionally biased region" description="Low complexity" evidence="1">
    <location>
        <begin position="91"/>
        <end position="109"/>
    </location>
</feature>